<reference evidence="7 8" key="1">
    <citation type="submission" date="2019-08" db="EMBL/GenBank/DDBJ databases">
        <title>Sphingorhabdus soil sp. nov., isolated from arctic soil.</title>
        <authorList>
            <person name="Liu Y."/>
        </authorList>
    </citation>
    <scope>NUCLEOTIDE SEQUENCE [LARGE SCALE GENOMIC DNA]</scope>
    <source>
        <strain evidence="7 8">D-2Q-5-6</strain>
    </source>
</reference>
<comment type="subcellular location">
    <subcellularLocation>
        <location evidence="1">Membrane</location>
        <topology evidence="1">Multi-pass membrane protein</topology>
    </subcellularLocation>
</comment>
<accession>A0A5C6UKA2</accession>
<dbReference type="Proteomes" id="UP000321129">
    <property type="component" value="Unassembled WGS sequence"/>
</dbReference>
<dbReference type="InterPro" id="IPR013525">
    <property type="entry name" value="ABC2_TM"/>
</dbReference>
<dbReference type="RefSeq" id="WP_147121320.1">
    <property type="nucleotide sequence ID" value="NZ_VOPY01000001.1"/>
</dbReference>
<gene>
    <name evidence="7" type="ORF">FSZ31_01660</name>
</gene>
<name>A0A5C6UKA2_9SPHN</name>
<evidence type="ECO:0000259" key="6">
    <source>
        <dbReference type="Pfam" id="PF12698"/>
    </source>
</evidence>
<dbReference type="OrthoDB" id="7388589at2"/>
<evidence type="ECO:0000256" key="5">
    <source>
        <dbReference type="SAM" id="Phobius"/>
    </source>
</evidence>
<dbReference type="EMBL" id="VOPY01000001">
    <property type="protein sequence ID" value="TXC73483.1"/>
    <property type="molecule type" value="Genomic_DNA"/>
</dbReference>
<keyword evidence="2 5" id="KW-0812">Transmembrane</keyword>
<proteinExistence type="predicted"/>
<protein>
    <submittedName>
        <fullName evidence="7">ABC transporter permease</fullName>
    </submittedName>
</protein>
<evidence type="ECO:0000256" key="1">
    <source>
        <dbReference type="ARBA" id="ARBA00004141"/>
    </source>
</evidence>
<feature type="transmembrane region" description="Helical" evidence="5">
    <location>
        <begin position="324"/>
        <end position="344"/>
    </location>
</feature>
<evidence type="ECO:0000256" key="3">
    <source>
        <dbReference type="ARBA" id="ARBA00022989"/>
    </source>
</evidence>
<sequence length="420" mass="44006">MSSGLRQTFVIARRDFLSIVATPTFLLFLLAPLFMLGFGLVGGLGASALDGDGSDNIVIAVVSPADAALLHAADAQMHRDYPGKSGIYRLETVVAGANPEKQARILAKKDDKNVYSALFGTLERPVIIEQNEGGLSGRYLASLAEMAVRAKADGSMRPLVQPEYQDLGSGANVGVTRKALGFGATFIIFMLTLLTAGQTVSTLAEEKANKVIEILAAAAPLESIFAGKVVAMLGVAVLFISFWLVVGIAGSLAAVAIFADQASLAATSAAGSAGAFNLADFAPAIGFPAFLGLGVIYFLLAFLLLGSVFLGIGALASSMREIQMLSLPITIFQVAMFGLGSAAANNPGTTLATVAQIIPFSSPFAMAARGATDPAIWPHLIAIVWQGLWVALVLWLAVKLFRFGVLKSGPGWRLFRKRTR</sequence>
<evidence type="ECO:0000256" key="2">
    <source>
        <dbReference type="ARBA" id="ARBA00022692"/>
    </source>
</evidence>
<keyword evidence="4 5" id="KW-0472">Membrane</keyword>
<dbReference type="Pfam" id="PF12698">
    <property type="entry name" value="ABC2_membrane_3"/>
    <property type="match status" value="1"/>
</dbReference>
<feature type="transmembrane region" description="Helical" evidence="5">
    <location>
        <begin position="285"/>
        <end position="312"/>
    </location>
</feature>
<evidence type="ECO:0000256" key="4">
    <source>
        <dbReference type="ARBA" id="ARBA00023136"/>
    </source>
</evidence>
<organism evidence="7 8">
    <name type="scientific">Flavisphingopyxis soli</name>
    <dbReference type="NCBI Taxonomy" id="2601267"/>
    <lineage>
        <taxon>Bacteria</taxon>
        <taxon>Pseudomonadati</taxon>
        <taxon>Pseudomonadota</taxon>
        <taxon>Alphaproteobacteria</taxon>
        <taxon>Sphingomonadales</taxon>
        <taxon>Sphingopyxidaceae</taxon>
        <taxon>Flavisphingopyxis</taxon>
    </lineage>
</organism>
<evidence type="ECO:0000313" key="7">
    <source>
        <dbReference type="EMBL" id="TXC73483.1"/>
    </source>
</evidence>
<feature type="transmembrane region" description="Helical" evidence="5">
    <location>
        <begin position="376"/>
        <end position="398"/>
    </location>
</feature>
<keyword evidence="3 5" id="KW-1133">Transmembrane helix</keyword>
<keyword evidence="8" id="KW-1185">Reference proteome</keyword>
<dbReference type="GO" id="GO:0016020">
    <property type="term" value="C:membrane"/>
    <property type="evidence" value="ECO:0007669"/>
    <property type="project" value="UniProtKB-SubCell"/>
</dbReference>
<feature type="transmembrane region" description="Helical" evidence="5">
    <location>
        <begin position="179"/>
        <end position="204"/>
    </location>
</feature>
<feature type="transmembrane region" description="Helical" evidence="5">
    <location>
        <begin position="16"/>
        <end position="41"/>
    </location>
</feature>
<evidence type="ECO:0000313" key="8">
    <source>
        <dbReference type="Proteomes" id="UP000321129"/>
    </source>
</evidence>
<dbReference type="GO" id="GO:0140359">
    <property type="term" value="F:ABC-type transporter activity"/>
    <property type="evidence" value="ECO:0007669"/>
    <property type="project" value="InterPro"/>
</dbReference>
<feature type="domain" description="ABC-2 type transporter transmembrane" evidence="6">
    <location>
        <begin position="174"/>
        <end position="398"/>
    </location>
</feature>
<comment type="caution">
    <text evidence="7">The sequence shown here is derived from an EMBL/GenBank/DDBJ whole genome shotgun (WGS) entry which is preliminary data.</text>
</comment>
<dbReference type="AlphaFoldDB" id="A0A5C6UKA2"/>
<feature type="transmembrane region" description="Helical" evidence="5">
    <location>
        <begin position="225"/>
        <end position="258"/>
    </location>
</feature>